<organism evidence="2">
    <name type="scientific">marine metagenome</name>
    <dbReference type="NCBI Taxonomy" id="408172"/>
    <lineage>
        <taxon>unclassified sequences</taxon>
        <taxon>metagenomes</taxon>
        <taxon>ecological metagenomes</taxon>
    </lineage>
</organism>
<name>A0A381XTM1_9ZZZZ</name>
<dbReference type="EMBL" id="UINC01016255">
    <property type="protein sequence ID" value="SVA67822.1"/>
    <property type="molecule type" value="Genomic_DNA"/>
</dbReference>
<sequence>MSCEIANNAVELISLAAIDSSNQVITSPVCQTGDVMTLYCEAQDGDGDKLVYNWDSPSGSLSVDRDTARWTAPNRSGFYHVTCKVSDGVGASDAGSISIRVVGGLLKGTVTNAVNGEGVSDVAVTVGGSTGTTDESGDYTIYSSFASGEHDVSGVHESFCPYNGIFQVAEDFASDTYTYNFSVSPIPEVGEIRMVLNWGAEPRDLDS</sequence>
<gene>
    <name evidence="2" type="ORF">METZ01_LOCUS120676</name>
</gene>
<dbReference type="InterPro" id="IPR000601">
    <property type="entry name" value="PKD_dom"/>
</dbReference>
<dbReference type="Gene3D" id="2.60.40.1120">
    <property type="entry name" value="Carboxypeptidase-like, regulatory domain"/>
    <property type="match status" value="1"/>
</dbReference>
<dbReference type="InterPro" id="IPR013783">
    <property type="entry name" value="Ig-like_fold"/>
</dbReference>
<dbReference type="SUPFAM" id="SSF49464">
    <property type="entry name" value="Carboxypeptidase regulatory domain-like"/>
    <property type="match status" value="1"/>
</dbReference>
<proteinExistence type="predicted"/>
<dbReference type="InterPro" id="IPR035986">
    <property type="entry name" value="PKD_dom_sf"/>
</dbReference>
<dbReference type="Pfam" id="PF00801">
    <property type="entry name" value="PKD"/>
    <property type="match status" value="1"/>
</dbReference>
<dbReference type="AlphaFoldDB" id="A0A381XTM1"/>
<dbReference type="SUPFAM" id="SSF49299">
    <property type="entry name" value="PKD domain"/>
    <property type="match status" value="1"/>
</dbReference>
<feature type="domain" description="PKD" evidence="1">
    <location>
        <begin position="28"/>
        <end position="94"/>
    </location>
</feature>
<protein>
    <recommendedName>
        <fullName evidence="1">PKD domain-containing protein</fullName>
    </recommendedName>
</protein>
<dbReference type="Gene3D" id="2.60.40.10">
    <property type="entry name" value="Immunoglobulins"/>
    <property type="match status" value="1"/>
</dbReference>
<accession>A0A381XTM1</accession>
<feature type="non-terminal residue" evidence="2">
    <location>
        <position position="207"/>
    </location>
</feature>
<reference evidence="2" key="1">
    <citation type="submission" date="2018-05" db="EMBL/GenBank/DDBJ databases">
        <authorList>
            <person name="Lanie J.A."/>
            <person name="Ng W.-L."/>
            <person name="Kazmierczak K.M."/>
            <person name="Andrzejewski T.M."/>
            <person name="Davidsen T.M."/>
            <person name="Wayne K.J."/>
            <person name="Tettelin H."/>
            <person name="Glass J.I."/>
            <person name="Rusch D."/>
            <person name="Podicherti R."/>
            <person name="Tsui H.-C.T."/>
            <person name="Winkler M.E."/>
        </authorList>
    </citation>
    <scope>NUCLEOTIDE SEQUENCE</scope>
</reference>
<dbReference type="InterPro" id="IPR008969">
    <property type="entry name" value="CarboxyPept-like_regulatory"/>
</dbReference>
<evidence type="ECO:0000259" key="1">
    <source>
        <dbReference type="Pfam" id="PF00801"/>
    </source>
</evidence>
<evidence type="ECO:0000313" key="2">
    <source>
        <dbReference type="EMBL" id="SVA67822.1"/>
    </source>
</evidence>